<evidence type="ECO:0000313" key="2">
    <source>
        <dbReference type="Proteomes" id="UP001219518"/>
    </source>
</evidence>
<gene>
    <name evidence="1" type="ORF">KUF71_012927</name>
</gene>
<feature type="non-terminal residue" evidence="1">
    <location>
        <position position="1"/>
    </location>
</feature>
<name>A0AAE1HP35_9NEOP</name>
<comment type="caution">
    <text evidence="1">The sequence shown here is derived from an EMBL/GenBank/DDBJ whole genome shotgun (WGS) entry which is preliminary data.</text>
</comment>
<protein>
    <submittedName>
        <fullName evidence="1">Initiator protein NS1</fullName>
    </submittedName>
</protein>
<dbReference type="AlphaFoldDB" id="A0AAE1HP35"/>
<proteinExistence type="predicted"/>
<reference evidence="1" key="2">
    <citation type="journal article" date="2023" name="BMC Genomics">
        <title>Pest status, molecular evolution, and epigenetic factors derived from the genome assembly of Frankliniella fusca, a thysanopteran phytovirus vector.</title>
        <authorList>
            <person name="Catto M.A."/>
            <person name="Labadie P.E."/>
            <person name="Jacobson A.L."/>
            <person name="Kennedy G.G."/>
            <person name="Srinivasan R."/>
            <person name="Hunt B.G."/>
        </authorList>
    </citation>
    <scope>NUCLEOTIDE SEQUENCE</scope>
    <source>
        <strain evidence="1">PL_HMW_Pooled</strain>
    </source>
</reference>
<dbReference type="Proteomes" id="UP001219518">
    <property type="component" value="Unassembled WGS sequence"/>
</dbReference>
<reference evidence="1" key="1">
    <citation type="submission" date="2021-07" db="EMBL/GenBank/DDBJ databases">
        <authorList>
            <person name="Catto M.A."/>
            <person name="Jacobson A."/>
            <person name="Kennedy G."/>
            <person name="Labadie P."/>
            <person name="Hunt B.G."/>
            <person name="Srinivasan R."/>
        </authorList>
    </citation>
    <scope>NUCLEOTIDE SEQUENCE</scope>
    <source>
        <strain evidence="1">PL_HMW_Pooled</strain>
        <tissue evidence="1">Head</tissue>
    </source>
</reference>
<organism evidence="1 2">
    <name type="scientific">Frankliniella fusca</name>
    <dbReference type="NCBI Taxonomy" id="407009"/>
    <lineage>
        <taxon>Eukaryota</taxon>
        <taxon>Metazoa</taxon>
        <taxon>Ecdysozoa</taxon>
        <taxon>Arthropoda</taxon>
        <taxon>Hexapoda</taxon>
        <taxon>Insecta</taxon>
        <taxon>Pterygota</taxon>
        <taxon>Neoptera</taxon>
        <taxon>Paraneoptera</taxon>
        <taxon>Thysanoptera</taxon>
        <taxon>Terebrantia</taxon>
        <taxon>Thripoidea</taxon>
        <taxon>Thripidae</taxon>
        <taxon>Frankliniella</taxon>
    </lineage>
</organism>
<accession>A0AAE1HP35</accession>
<evidence type="ECO:0000313" key="1">
    <source>
        <dbReference type="EMBL" id="KAK3924793.1"/>
    </source>
</evidence>
<dbReference type="EMBL" id="JAHWGI010001201">
    <property type="protein sequence ID" value="KAK3924793.1"/>
    <property type="molecule type" value="Genomic_DNA"/>
</dbReference>
<sequence>GLFDLTARRLVETQKEVFQNRPDVSQVDLIWKWGFDGSSAHAERKQQSDEPIEETSIILTAAVPLQLYCKIDNETRQILWQNRRPSSTRLCRPIQILNEKESKLFVKEHTAALKAQMKALEPSTVQLSPEHAVVVTHKPYMTMIDGKVKSYITDKAAQTCGICDTTPKNMNKVDLLIAKSSLVKPSSLEQGKRIVKAKRESQKRGRELRIWERLWRFGLVAYVYYSYGALGQTDLLHTLLVSSDPVIISYKPAPKRKHLQFPKAVLGLFKESRGNEALIDVFEEEEEEMEMYPMLQRILDRDPILV</sequence>
<keyword evidence="2" id="KW-1185">Reference proteome</keyword>